<feature type="domain" description="HTH rpiR-type" evidence="5">
    <location>
        <begin position="4"/>
        <end position="80"/>
    </location>
</feature>
<dbReference type="SUPFAM" id="SSF46689">
    <property type="entry name" value="Homeodomain-like"/>
    <property type="match status" value="1"/>
</dbReference>
<accession>A0A430AL40</accession>
<keyword evidence="8" id="KW-1185">Reference proteome</keyword>
<dbReference type="InterPro" id="IPR035472">
    <property type="entry name" value="RpiR-like_SIS"/>
</dbReference>
<dbReference type="EMBL" id="NGKA01000035">
    <property type="protein sequence ID" value="RSU08842.1"/>
    <property type="molecule type" value="Genomic_DNA"/>
</dbReference>
<sequence>MKSKHVHYRVKSIYDDLTRSERKIAQLVLNEPEKVIKMTASELAKASDTSPASVIRFCKSIGIPSFPDLKLQLSAEKDAPVVQQYTDISPDESPEDIKNKLLGNAYQAMKETIQLVDDETLTSAIQLISAAPFIYVYGIGSSYLVAENIAQKFNRIGKVCICQPDVHLLIASLTSAPERTLFIGVSNSGETSEVLALNDLAKSRHLHTISITQFGANSLSKQADLSLQTVKSKEAELRSAATSSLTAQFILTDLLFHTYVLKNYDENMASIRTSRESVDQYKQQTTKKNSKFRQKYKTNKNKA</sequence>
<feature type="region of interest" description="Disordered" evidence="4">
    <location>
        <begin position="278"/>
        <end position="303"/>
    </location>
</feature>
<organism evidence="7 8">
    <name type="scientific">Vagococcus elongatus</name>
    <dbReference type="NCBI Taxonomy" id="180344"/>
    <lineage>
        <taxon>Bacteria</taxon>
        <taxon>Bacillati</taxon>
        <taxon>Bacillota</taxon>
        <taxon>Bacilli</taxon>
        <taxon>Lactobacillales</taxon>
        <taxon>Enterococcaceae</taxon>
        <taxon>Vagococcus</taxon>
    </lineage>
</organism>
<evidence type="ECO:0000313" key="7">
    <source>
        <dbReference type="EMBL" id="RSU08842.1"/>
    </source>
</evidence>
<dbReference type="OrthoDB" id="370421at2"/>
<dbReference type="Proteomes" id="UP000287605">
    <property type="component" value="Unassembled WGS sequence"/>
</dbReference>
<dbReference type="PROSITE" id="PS51464">
    <property type="entry name" value="SIS"/>
    <property type="match status" value="1"/>
</dbReference>
<evidence type="ECO:0000256" key="1">
    <source>
        <dbReference type="ARBA" id="ARBA00023015"/>
    </source>
</evidence>
<dbReference type="GO" id="GO:0003700">
    <property type="term" value="F:DNA-binding transcription factor activity"/>
    <property type="evidence" value="ECO:0007669"/>
    <property type="project" value="InterPro"/>
</dbReference>
<reference evidence="7 8" key="1">
    <citation type="submission" date="2017-05" db="EMBL/GenBank/DDBJ databases">
        <title>Vagococcus spp. assemblies.</title>
        <authorList>
            <person name="Gulvik C.A."/>
        </authorList>
    </citation>
    <scope>NUCLEOTIDE SEQUENCE [LARGE SCALE GENOMIC DNA]</scope>
    <source>
        <strain evidence="7 8">CCUG 51432</strain>
    </source>
</reference>
<dbReference type="Pfam" id="PF01380">
    <property type="entry name" value="SIS"/>
    <property type="match status" value="1"/>
</dbReference>
<proteinExistence type="predicted"/>
<keyword evidence="1" id="KW-0805">Transcription regulation</keyword>
<dbReference type="RefSeq" id="WP_126810174.1">
    <property type="nucleotide sequence ID" value="NZ_NGKA01000035.1"/>
</dbReference>
<dbReference type="GO" id="GO:1901135">
    <property type="term" value="P:carbohydrate derivative metabolic process"/>
    <property type="evidence" value="ECO:0007669"/>
    <property type="project" value="InterPro"/>
</dbReference>
<dbReference type="PANTHER" id="PTHR30514:SF10">
    <property type="entry name" value="MURR_RPIR FAMILY TRANSCRIPTIONAL REGULATOR"/>
    <property type="match status" value="1"/>
</dbReference>
<evidence type="ECO:0000259" key="5">
    <source>
        <dbReference type="PROSITE" id="PS51071"/>
    </source>
</evidence>
<keyword evidence="2" id="KW-0238">DNA-binding</keyword>
<dbReference type="SUPFAM" id="SSF53697">
    <property type="entry name" value="SIS domain"/>
    <property type="match status" value="1"/>
</dbReference>
<dbReference type="PROSITE" id="PS51071">
    <property type="entry name" value="HTH_RPIR"/>
    <property type="match status" value="1"/>
</dbReference>
<dbReference type="Gene3D" id="3.40.50.10490">
    <property type="entry name" value="Glucose-6-phosphate isomerase like protein, domain 1"/>
    <property type="match status" value="1"/>
</dbReference>
<dbReference type="InterPro" id="IPR036388">
    <property type="entry name" value="WH-like_DNA-bd_sf"/>
</dbReference>
<dbReference type="CDD" id="cd05013">
    <property type="entry name" value="SIS_RpiR"/>
    <property type="match status" value="1"/>
</dbReference>
<dbReference type="PANTHER" id="PTHR30514">
    <property type="entry name" value="GLUCOKINASE"/>
    <property type="match status" value="1"/>
</dbReference>
<dbReference type="InterPro" id="IPR000281">
    <property type="entry name" value="HTH_RpiR"/>
</dbReference>
<dbReference type="Pfam" id="PF01418">
    <property type="entry name" value="HTH_6"/>
    <property type="match status" value="1"/>
</dbReference>
<dbReference type="GO" id="GO:0003677">
    <property type="term" value="F:DNA binding"/>
    <property type="evidence" value="ECO:0007669"/>
    <property type="project" value="UniProtKB-KW"/>
</dbReference>
<dbReference type="InterPro" id="IPR009057">
    <property type="entry name" value="Homeodomain-like_sf"/>
</dbReference>
<dbReference type="Gene3D" id="1.10.10.10">
    <property type="entry name" value="Winged helix-like DNA-binding domain superfamily/Winged helix DNA-binding domain"/>
    <property type="match status" value="1"/>
</dbReference>
<evidence type="ECO:0000256" key="2">
    <source>
        <dbReference type="ARBA" id="ARBA00023125"/>
    </source>
</evidence>
<keyword evidence="3" id="KW-0804">Transcription</keyword>
<feature type="domain" description="SIS" evidence="6">
    <location>
        <begin position="124"/>
        <end position="265"/>
    </location>
</feature>
<dbReference type="InterPro" id="IPR046348">
    <property type="entry name" value="SIS_dom_sf"/>
</dbReference>
<evidence type="ECO:0000256" key="3">
    <source>
        <dbReference type="ARBA" id="ARBA00023163"/>
    </source>
</evidence>
<dbReference type="GO" id="GO:0097367">
    <property type="term" value="F:carbohydrate derivative binding"/>
    <property type="evidence" value="ECO:0007669"/>
    <property type="project" value="InterPro"/>
</dbReference>
<protein>
    <submittedName>
        <fullName evidence="7">RpiR family transcriptional regulator</fullName>
    </submittedName>
</protein>
<gene>
    <name evidence="7" type="ORF">CBF29_13190</name>
</gene>
<evidence type="ECO:0000256" key="4">
    <source>
        <dbReference type="SAM" id="MobiDB-lite"/>
    </source>
</evidence>
<evidence type="ECO:0000259" key="6">
    <source>
        <dbReference type="PROSITE" id="PS51464"/>
    </source>
</evidence>
<evidence type="ECO:0000313" key="8">
    <source>
        <dbReference type="Proteomes" id="UP000287605"/>
    </source>
</evidence>
<feature type="compositionally biased region" description="Basic residues" evidence="4">
    <location>
        <begin position="288"/>
        <end position="303"/>
    </location>
</feature>
<dbReference type="AlphaFoldDB" id="A0A430AL40"/>
<comment type="caution">
    <text evidence="7">The sequence shown here is derived from an EMBL/GenBank/DDBJ whole genome shotgun (WGS) entry which is preliminary data.</text>
</comment>
<name>A0A430AL40_9ENTE</name>
<dbReference type="InterPro" id="IPR001347">
    <property type="entry name" value="SIS_dom"/>
</dbReference>
<dbReference type="InterPro" id="IPR047640">
    <property type="entry name" value="RpiR-like"/>
</dbReference>